<evidence type="ECO:0000256" key="1">
    <source>
        <dbReference type="ARBA" id="ARBA00004829"/>
    </source>
</evidence>
<accession>A0A9D7T075</accession>
<dbReference type="InterPro" id="IPR002937">
    <property type="entry name" value="Amino_oxidase"/>
</dbReference>
<evidence type="ECO:0000313" key="8">
    <source>
        <dbReference type="Proteomes" id="UP000808337"/>
    </source>
</evidence>
<name>A0A9D7T075_9BACT</name>
<evidence type="ECO:0000256" key="2">
    <source>
        <dbReference type="ARBA" id="ARBA00006046"/>
    </source>
</evidence>
<dbReference type="Proteomes" id="UP000808337">
    <property type="component" value="Unassembled WGS sequence"/>
</dbReference>
<evidence type="ECO:0000256" key="5">
    <source>
        <dbReference type="RuleBase" id="RU362075"/>
    </source>
</evidence>
<dbReference type="EMBL" id="JADKGY010000029">
    <property type="protein sequence ID" value="MBK9983989.1"/>
    <property type="molecule type" value="Genomic_DNA"/>
</dbReference>
<proteinExistence type="inferred from homology"/>
<dbReference type="Gene3D" id="3.50.50.60">
    <property type="entry name" value="FAD/NAD(P)-binding domain"/>
    <property type="match status" value="2"/>
</dbReference>
<dbReference type="Pfam" id="PF01593">
    <property type="entry name" value="Amino_oxidase"/>
    <property type="match status" value="1"/>
</dbReference>
<comment type="similarity">
    <text evidence="2 5">Belongs to the carotenoid/retinoid oxidoreductase family.</text>
</comment>
<dbReference type="GO" id="GO:0016117">
    <property type="term" value="P:carotenoid biosynthetic process"/>
    <property type="evidence" value="ECO:0007669"/>
    <property type="project" value="UniProtKB-KW"/>
</dbReference>
<dbReference type="SUPFAM" id="SSF51905">
    <property type="entry name" value="FAD/NAD(P)-binding domain"/>
    <property type="match status" value="1"/>
</dbReference>
<dbReference type="InterPro" id="IPR036188">
    <property type="entry name" value="FAD/NAD-bd_sf"/>
</dbReference>
<dbReference type="GO" id="GO:0016491">
    <property type="term" value="F:oxidoreductase activity"/>
    <property type="evidence" value="ECO:0007669"/>
    <property type="project" value="UniProtKB-KW"/>
</dbReference>
<dbReference type="InterPro" id="IPR014105">
    <property type="entry name" value="Carotenoid/retinoid_OxRdtase"/>
</dbReference>
<keyword evidence="4 5" id="KW-0560">Oxidoreductase</keyword>
<protein>
    <submittedName>
        <fullName evidence="7">Phytoene desaturase</fullName>
    </submittedName>
</protein>
<keyword evidence="3 5" id="KW-0125">Carotenoid biosynthesis</keyword>
<dbReference type="PANTHER" id="PTHR43734">
    <property type="entry name" value="PHYTOENE DESATURASE"/>
    <property type="match status" value="1"/>
</dbReference>
<organism evidence="7 8">
    <name type="scientific">Candidatus Opimibacter skivensis</name>
    <dbReference type="NCBI Taxonomy" id="2982028"/>
    <lineage>
        <taxon>Bacteria</taxon>
        <taxon>Pseudomonadati</taxon>
        <taxon>Bacteroidota</taxon>
        <taxon>Saprospiria</taxon>
        <taxon>Saprospirales</taxon>
        <taxon>Saprospiraceae</taxon>
        <taxon>Candidatus Opimibacter</taxon>
    </lineage>
</organism>
<feature type="domain" description="Amine oxidase" evidence="6">
    <location>
        <begin position="15"/>
        <end position="483"/>
    </location>
</feature>
<dbReference type="AlphaFoldDB" id="A0A9D7T075"/>
<sequence length="493" mass="55713">MPPEALVIGSGFSSLSSACYLAKAGFSVTMLEKNHQPGGRARQLRDQGFTFDIGPTWYWMPDVFENFFADFGHRVSDFYQLSRLDPSYRIYFDQYKYEDIPASKEELYRLFEKYQPGSTSLLKSFLKQAGMTYNLAVKEMAFKPGYSLFEFVTPQTMTNAHLFVQSLRRLVRSKFKHPYLISLLEFPVLFLGAKPGDTPAFYSFMNHADLEMGTWYPDGGMYSVVEGMLKLASDLGVTIHTDIAVGGLEVSDANVRNVITSSGNYAPDVVVSGADYQHTESLLPIEYRNYSEKYWSKRTFAPSALLFFIGLNKKLTTVLHHTLFFDSSFDNHAEAIYDHPSWPEQPLFYINVPSVTDPTVAPIGNECMTILIPIAPGIEDTAEIREKYFLDTIRRFEYLTGEKIIEHIVIKHSYCVNDFTKDYNAYKGNAYGLANTLFQTGYFRPGIRNKKVKNLFYTGQLTVPGGGVPPAIISGKIVAGEIIKKINIDEYAA</sequence>
<evidence type="ECO:0000256" key="3">
    <source>
        <dbReference type="ARBA" id="ARBA00022746"/>
    </source>
</evidence>
<dbReference type="NCBIfam" id="TIGR02734">
    <property type="entry name" value="crtI_fam"/>
    <property type="match status" value="1"/>
</dbReference>
<evidence type="ECO:0000256" key="4">
    <source>
        <dbReference type="ARBA" id="ARBA00023002"/>
    </source>
</evidence>
<comment type="caution">
    <text evidence="7">The sequence shown here is derived from an EMBL/GenBank/DDBJ whole genome shotgun (WGS) entry which is preliminary data.</text>
</comment>
<reference evidence="7 8" key="1">
    <citation type="submission" date="2020-10" db="EMBL/GenBank/DDBJ databases">
        <title>Connecting structure to function with the recovery of over 1000 high-quality activated sludge metagenome-assembled genomes encoding full-length rRNA genes using long-read sequencing.</title>
        <authorList>
            <person name="Singleton C.M."/>
            <person name="Petriglieri F."/>
            <person name="Kristensen J.M."/>
            <person name="Kirkegaard R.H."/>
            <person name="Michaelsen T.Y."/>
            <person name="Andersen M.H."/>
            <person name="Karst S.M."/>
            <person name="Dueholm M.S."/>
            <person name="Nielsen P.H."/>
            <person name="Albertsen M."/>
        </authorList>
    </citation>
    <scope>NUCLEOTIDE SEQUENCE [LARGE SCALE GENOMIC DNA]</scope>
    <source>
        <strain evidence="7">Ribe_18-Q3-R11-54_MAXAC.273</strain>
    </source>
</reference>
<comment type="pathway">
    <text evidence="1 5">Carotenoid biosynthesis.</text>
</comment>
<dbReference type="PANTHER" id="PTHR43734:SF1">
    <property type="entry name" value="PHYTOENE DESATURASE"/>
    <property type="match status" value="1"/>
</dbReference>
<evidence type="ECO:0000259" key="6">
    <source>
        <dbReference type="Pfam" id="PF01593"/>
    </source>
</evidence>
<evidence type="ECO:0000313" key="7">
    <source>
        <dbReference type="EMBL" id="MBK9983989.1"/>
    </source>
</evidence>
<gene>
    <name evidence="7" type="primary">crtI</name>
    <name evidence="7" type="ORF">IPP15_16745</name>
</gene>